<evidence type="ECO:0000313" key="3">
    <source>
        <dbReference type="Proteomes" id="UP000623687"/>
    </source>
</evidence>
<keyword evidence="3" id="KW-1185">Reference proteome</keyword>
<dbReference type="GeneID" id="59370370"/>
<dbReference type="OrthoDB" id="2587912at2759"/>
<accession>A0A8H7A192</accession>
<dbReference type="AlphaFoldDB" id="A0A8H7A192"/>
<comment type="caution">
    <text evidence="2">The sequence shown here is derived from an EMBL/GenBank/DDBJ whole genome shotgun (WGS) entry which is preliminary data.</text>
</comment>
<evidence type="ECO:0000313" key="2">
    <source>
        <dbReference type="EMBL" id="KAF7440185.1"/>
    </source>
</evidence>
<proteinExistence type="predicted"/>
<dbReference type="VEuPathDB" id="FungiDB:PC9H_000529"/>
<sequence length="315" mass="35270">MDALLRLPAELVSAILEYVLLQHPSVTDILVVNSTFFHITQFILHRNLRFRTIRQLRQFAMGSGPLACQPQTVTIELAGGVANHHLFTYIKDTLCRAFDVNGGGSTDVDKLQFTFNSHYSAASESLEQLYSALSISRPRTFIWTGPDPPHHFSIAIVPRVTLLLFQAMPAWTDLQHLHLTNVAFPSSNTASPLPSDHQYEDIFPTIPSLQTVHLGQATFLSPLGVARLCANNSATLRSVRLVDTYLESIWGRRLRRSDVEQAVAQLTDAEPERSRYLELMRRLIVCEARTERIMGGDRAEGDTPLSPLIPASWTQ</sequence>
<dbReference type="RefSeq" id="XP_036636029.1">
    <property type="nucleotide sequence ID" value="XM_036770184.1"/>
</dbReference>
<evidence type="ECO:0000256" key="1">
    <source>
        <dbReference type="SAM" id="MobiDB-lite"/>
    </source>
</evidence>
<feature type="region of interest" description="Disordered" evidence="1">
    <location>
        <begin position="296"/>
        <end position="315"/>
    </location>
</feature>
<reference evidence="2" key="1">
    <citation type="submission" date="2019-07" db="EMBL/GenBank/DDBJ databases">
        <authorList>
            <person name="Palmer J.M."/>
        </authorList>
    </citation>
    <scope>NUCLEOTIDE SEQUENCE</scope>
    <source>
        <strain evidence="2">PC9</strain>
    </source>
</reference>
<name>A0A8H7A192_PLEOS</name>
<gene>
    <name evidence="2" type="ORF">PC9H_000529</name>
</gene>
<dbReference type="Proteomes" id="UP000623687">
    <property type="component" value="Unassembled WGS sequence"/>
</dbReference>
<dbReference type="EMBL" id="JACETU010000001">
    <property type="protein sequence ID" value="KAF7440185.1"/>
    <property type="molecule type" value="Genomic_DNA"/>
</dbReference>
<organism evidence="2 3">
    <name type="scientific">Pleurotus ostreatus</name>
    <name type="common">Oyster mushroom</name>
    <name type="synonym">White-rot fungus</name>
    <dbReference type="NCBI Taxonomy" id="5322"/>
    <lineage>
        <taxon>Eukaryota</taxon>
        <taxon>Fungi</taxon>
        <taxon>Dikarya</taxon>
        <taxon>Basidiomycota</taxon>
        <taxon>Agaricomycotina</taxon>
        <taxon>Agaricomycetes</taxon>
        <taxon>Agaricomycetidae</taxon>
        <taxon>Agaricales</taxon>
        <taxon>Pleurotineae</taxon>
        <taxon>Pleurotaceae</taxon>
        <taxon>Pleurotus</taxon>
    </lineage>
</organism>
<protein>
    <submittedName>
        <fullName evidence="2">Uncharacterized protein</fullName>
    </submittedName>
</protein>